<organism evidence="7 8">
    <name type="scientific">Ascobolus immersus RN42</name>
    <dbReference type="NCBI Taxonomy" id="1160509"/>
    <lineage>
        <taxon>Eukaryota</taxon>
        <taxon>Fungi</taxon>
        <taxon>Dikarya</taxon>
        <taxon>Ascomycota</taxon>
        <taxon>Pezizomycotina</taxon>
        <taxon>Pezizomycetes</taxon>
        <taxon>Pezizales</taxon>
        <taxon>Ascobolaceae</taxon>
        <taxon>Ascobolus</taxon>
    </lineage>
</organism>
<evidence type="ECO:0000313" key="8">
    <source>
        <dbReference type="Proteomes" id="UP000275078"/>
    </source>
</evidence>
<dbReference type="OrthoDB" id="2019491at2759"/>
<feature type="region of interest" description="Disordered" evidence="5">
    <location>
        <begin position="357"/>
        <end position="383"/>
    </location>
</feature>
<dbReference type="PANTHER" id="PTHR43804">
    <property type="entry name" value="LD18447P"/>
    <property type="match status" value="1"/>
</dbReference>
<dbReference type="Gene3D" id="3.30.160.20">
    <property type="match status" value="1"/>
</dbReference>
<gene>
    <name evidence="7" type="ORF">BJ508DRAFT_414882</name>
</gene>
<proteinExistence type="inferred from homology"/>
<comment type="similarity">
    <text evidence="1">Belongs to the prokaryotic/mitochondrial release factor family.</text>
</comment>
<dbReference type="InterPro" id="IPR045853">
    <property type="entry name" value="Pep_chain_release_fac_I_sf"/>
</dbReference>
<sequence>MVTSFICLRCSHLLRQAPRLNRLPTSLPRSLPSAIPRPAPLQFRRFKATTTDAPPPPIDAGSIGEEDLTIPNGLKVKAAEMKKQFDDIQKKLEESYSAKLAQEAGRLKKIQDVMESHEKQLSDLKELHKMRSTDPELAEMVADDIASTVESLKEAKKAIFAAFLPTHPFAHLSSIVEIRPGTGGAEALLFTADLYKMYTGYLQTLNWPINVMSLSRSEEAGEVGLNEVIFSVDVPGSYDVLRHEGGVHRVQRIPATETKGRVHTSTATVLVLPLFPENVGPGDEDPDSHIDPKDVKVEVMRARGAGGQHVNTTDSAVRLTHIPTGIIAAIQDARSQHKNREKAWTVLRSRVAEKRRSEREAKELEQRRAIMGDKAGAGGARGDKIRTYNFNQNRVTDHRCGWSSHDLDGVLSGEKLEDVVKRMREWETENGVQMVMAESK</sequence>
<dbReference type="Gene3D" id="3.30.70.1660">
    <property type="match status" value="1"/>
</dbReference>
<feature type="coiled-coil region" evidence="4">
    <location>
        <begin position="100"/>
        <end position="127"/>
    </location>
</feature>
<dbReference type="PANTHER" id="PTHR43804:SF7">
    <property type="entry name" value="LD18447P"/>
    <property type="match status" value="1"/>
</dbReference>
<evidence type="ECO:0000256" key="2">
    <source>
        <dbReference type="ARBA" id="ARBA00022481"/>
    </source>
</evidence>
<dbReference type="Pfam" id="PF00472">
    <property type="entry name" value="RF-1"/>
    <property type="match status" value="1"/>
</dbReference>
<keyword evidence="2" id="KW-0488">Methylation</keyword>
<evidence type="ECO:0000256" key="1">
    <source>
        <dbReference type="ARBA" id="ARBA00010835"/>
    </source>
</evidence>
<dbReference type="AlphaFoldDB" id="A0A3N4I545"/>
<feature type="domain" description="Prokaryotic-type class I peptide chain release factors" evidence="6">
    <location>
        <begin position="301"/>
        <end position="317"/>
    </location>
</feature>
<reference evidence="7 8" key="1">
    <citation type="journal article" date="2018" name="Nat. Ecol. Evol.">
        <title>Pezizomycetes genomes reveal the molecular basis of ectomycorrhizal truffle lifestyle.</title>
        <authorList>
            <person name="Murat C."/>
            <person name="Payen T."/>
            <person name="Noel B."/>
            <person name="Kuo A."/>
            <person name="Morin E."/>
            <person name="Chen J."/>
            <person name="Kohler A."/>
            <person name="Krizsan K."/>
            <person name="Balestrini R."/>
            <person name="Da Silva C."/>
            <person name="Montanini B."/>
            <person name="Hainaut M."/>
            <person name="Levati E."/>
            <person name="Barry K.W."/>
            <person name="Belfiori B."/>
            <person name="Cichocki N."/>
            <person name="Clum A."/>
            <person name="Dockter R.B."/>
            <person name="Fauchery L."/>
            <person name="Guy J."/>
            <person name="Iotti M."/>
            <person name="Le Tacon F."/>
            <person name="Lindquist E.A."/>
            <person name="Lipzen A."/>
            <person name="Malagnac F."/>
            <person name="Mello A."/>
            <person name="Molinier V."/>
            <person name="Miyauchi S."/>
            <person name="Poulain J."/>
            <person name="Riccioni C."/>
            <person name="Rubini A."/>
            <person name="Sitrit Y."/>
            <person name="Splivallo R."/>
            <person name="Traeger S."/>
            <person name="Wang M."/>
            <person name="Zifcakova L."/>
            <person name="Wipf D."/>
            <person name="Zambonelli A."/>
            <person name="Paolocci F."/>
            <person name="Nowrousian M."/>
            <person name="Ottonello S."/>
            <person name="Baldrian P."/>
            <person name="Spatafora J.W."/>
            <person name="Henrissat B."/>
            <person name="Nagy L.G."/>
            <person name="Aury J.M."/>
            <person name="Wincker P."/>
            <person name="Grigoriev I.V."/>
            <person name="Bonfante P."/>
            <person name="Martin F.M."/>
        </authorList>
    </citation>
    <scope>NUCLEOTIDE SEQUENCE [LARGE SCALE GENOMIC DNA]</scope>
    <source>
        <strain evidence="7 8">RN42</strain>
    </source>
</reference>
<keyword evidence="3" id="KW-0648">Protein biosynthesis</keyword>
<dbReference type="SUPFAM" id="SSF75620">
    <property type="entry name" value="Release factor"/>
    <property type="match status" value="1"/>
</dbReference>
<dbReference type="InterPro" id="IPR005139">
    <property type="entry name" value="PCRF"/>
</dbReference>
<name>A0A3N4I545_ASCIM</name>
<dbReference type="FunFam" id="3.30.160.20:FF:000070">
    <property type="entry name" value="Related to MRF1-peptide chain release factor, mitochondrial"/>
    <property type="match status" value="1"/>
</dbReference>
<dbReference type="Gene3D" id="6.10.140.1950">
    <property type="match status" value="1"/>
</dbReference>
<dbReference type="STRING" id="1160509.A0A3N4I545"/>
<evidence type="ECO:0000256" key="3">
    <source>
        <dbReference type="ARBA" id="ARBA00022917"/>
    </source>
</evidence>
<evidence type="ECO:0000313" key="7">
    <source>
        <dbReference type="EMBL" id="RPA81212.1"/>
    </source>
</evidence>
<protein>
    <submittedName>
        <fullName evidence="7">Release factor</fullName>
    </submittedName>
</protein>
<dbReference type="EMBL" id="ML119681">
    <property type="protein sequence ID" value="RPA81212.1"/>
    <property type="molecule type" value="Genomic_DNA"/>
</dbReference>
<feature type="compositionally biased region" description="Basic and acidic residues" evidence="5">
    <location>
        <begin position="357"/>
        <end position="371"/>
    </location>
</feature>
<dbReference type="GO" id="GO:0003747">
    <property type="term" value="F:translation release factor activity"/>
    <property type="evidence" value="ECO:0007669"/>
    <property type="project" value="InterPro"/>
</dbReference>
<keyword evidence="4" id="KW-0175">Coiled coil</keyword>
<dbReference type="InterPro" id="IPR050057">
    <property type="entry name" value="Prokaryotic/Mito_RF"/>
</dbReference>
<evidence type="ECO:0000256" key="5">
    <source>
        <dbReference type="SAM" id="MobiDB-lite"/>
    </source>
</evidence>
<accession>A0A3N4I545</accession>
<dbReference type="InterPro" id="IPR000352">
    <property type="entry name" value="Pep_chain_release_fac_I"/>
</dbReference>
<evidence type="ECO:0000256" key="4">
    <source>
        <dbReference type="SAM" id="Coils"/>
    </source>
</evidence>
<dbReference type="GO" id="GO:0032543">
    <property type="term" value="P:mitochondrial translation"/>
    <property type="evidence" value="ECO:0007669"/>
    <property type="project" value="UniProtKB-ARBA"/>
</dbReference>
<dbReference type="SMART" id="SM00937">
    <property type="entry name" value="PCRF"/>
    <property type="match status" value="1"/>
</dbReference>
<dbReference type="PROSITE" id="PS00745">
    <property type="entry name" value="RF_PROK_I"/>
    <property type="match status" value="1"/>
</dbReference>
<evidence type="ECO:0000259" key="6">
    <source>
        <dbReference type="PROSITE" id="PS00745"/>
    </source>
</evidence>
<dbReference type="Proteomes" id="UP000275078">
    <property type="component" value="Unassembled WGS sequence"/>
</dbReference>
<dbReference type="Pfam" id="PF03462">
    <property type="entry name" value="PCRF"/>
    <property type="match status" value="1"/>
</dbReference>
<keyword evidence="8" id="KW-1185">Reference proteome</keyword>
<dbReference type="GO" id="GO:0005739">
    <property type="term" value="C:mitochondrion"/>
    <property type="evidence" value="ECO:0007669"/>
    <property type="project" value="UniProtKB-ARBA"/>
</dbReference>